<dbReference type="HOGENOM" id="CLU_3185314_0_0_6"/>
<sequence>MIKHHLESTLKRVLIREKSWEVILRLFHLFKRSHKSYWDFCVLPYK</sequence>
<keyword evidence="2" id="KW-1185">Reference proteome</keyword>
<protein>
    <submittedName>
        <fullName evidence="1">Uncharacterized protein</fullName>
    </submittedName>
</protein>
<dbReference type="Proteomes" id="UP000001060">
    <property type="component" value="Chromosome"/>
</dbReference>
<gene>
    <name evidence="1" type="ordered locus">LLO_1577</name>
</gene>
<evidence type="ECO:0000313" key="2">
    <source>
        <dbReference type="Proteomes" id="UP000001060"/>
    </source>
</evidence>
<dbReference type="EMBL" id="FN650140">
    <property type="protein sequence ID" value="CBJ11946.1"/>
    <property type="molecule type" value="Genomic_DNA"/>
</dbReference>
<accession>D3HSQ7</accession>
<dbReference type="KEGG" id="llo:LLO_1577"/>
<name>D3HSQ7_LEGLN</name>
<organism evidence="1 2">
    <name type="scientific">Legionella longbeachae serogroup 1 (strain NSW150)</name>
    <dbReference type="NCBI Taxonomy" id="661367"/>
    <lineage>
        <taxon>Bacteria</taxon>
        <taxon>Pseudomonadati</taxon>
        <taxon>Pseudomonadota</taxon>
        <taxon>Gammaproteobacteria</taxon>
        <taxon>Legionellales</taxon>
        <taxon>Legionellaceae</taxon>
        <taxon>Legionella</taxon>
    </lineage>
</organism>
<reference evidence="1 2" key="1">
    <citation type="journal article" date="2010" name="PLoS Genet.">
        <title>Analysis of the Legionella longbeachae genome and transcriptome uncovers unique strategies to cause Legionnaires' disease.</title>
        <authorList>
            <person name="Cazalet C."/>
            <person name="Gomez-Valero L."/>
            <person name="Rusniok C."/>
            <person name="Lomma M."/>
            <person name="Dervins-Ravault D."/>
            <person name="Newton H."/>
            <person name="Sansom F."/>
            <person name="Jarraud S."/>
            <person name="Zidane N."/>
            <person name="Ma L."/>
            <person name="Bouchier C."/>
            <person name="Etienne J."/>
            <person name="Hartland E."/>
            <person name="Buchrieser C."/>
        </authorList>
    </citation>
    <scope>NUCLEOTIDE SEQUENCE [LARGE SCALE GENOMIC DNA]</scope>
    <source>
        <strain evidence="1 2">NSW150</strain>
    </source>
</reference>
<evidence type="ECO:0000313" key="1">
    <source>
        <dbReference type="EMBL" id="CBJ11946.1"/>
    </source>
</evidence>
<dbReference type="AlphaFoldDB" id="D3HSQ7"/>
<proteinExistence type="predicted"/>